<proteinExistence type="predicted"/>
<feature type="region of interest" description="Disordered" evidence="1">
    <location>
        <begin position="43"/>
        <end position="63"/>
    </location>
</feature>
<feature type="compositionally biased region" description="Basic and acidic residues" evidence="1">
    <location>
        <begin position="1"/>
        <end position="10"/>
    </location>
</feature>
<gene>
    <name evidence="2" type="ORF">FFA01_07210</name>
</gene>
<reference evidence="2 3" key="1">
    <citation type="submission" date="2019-07" db="EMBL/GenBank/DDBJ databases">
        <title>Whole genome shotgun sequence of Frigoribacterium faeni NBRC 103066.</title>
        <authorList>
            <person name="Hosoyama A."/>
            <person name="Uohara A."/>
            <person name="Ohji S."/>
            <person name="Ichikawa N."/>
        </authorList>
    </citation>
    <scope>NUCLEOTIDE SEQUENCE [LARGE SCALE GENOMIC DNA]</scope>
    <source>
        <strain evidence="2 3">NBRC 103066</strain>
    </source>
</reference>
<keyword evidence="3" id="KW-1185">Reference proteome</keyword>
<feature type="region of interest" description="Disordered" evidence="1">
    <location>
        <begin position="1"/>
        <end position="20"/>
    </location>
</feature>
<evidence type="ECO:0000313" key="3">
    <source>
        <dbReference type="Proteomes" id="UP000321154"/>
    </source>
</evidence>
<accession>A0ABQ0ULP3</accession>
<name>A0ABQ0ULP3_9MICO</name>
<evidence type="ECO:0000313" key="2">
    <source>
        <dbReference type="EMBL" id="GEK82412.1"/>
    </source>
</evidence>
<dbReference type="EMBL" id="BJUV01000005">
    <property type="protein sequence ID" value="GEK82412.1"/>
    <property type="molecule type" value="Genomic_DNA"/>
</dbReference>
<dbReference type="Proteomes" id="UP000321154">
    <property type="component" value="Unassembled WGS sequence"/>
</dbReference>
<protein>
    <submittedName>
        <fullName evidence="2">Uncharacterized protein</fullName>
    </submittedName>
</protein>
<sequence length="63" mass="6602">MGAPDRDATHDGITSARVTACGGRPGTMDVIVTSLTQRIDPFAPRLRRRPSAAPVGDDALSAR</sequence>
<organism evidence="2 3">
    <name type="scientific">Frigoribacterium faeni</name>
    <dbReference type="NCBI Taxonomy" id="145483"/>
    <lineage>
        <taxon>Bacteria</taxon>
        <taxon>Bacillati</taxon>
        <taxon>Actinomycetota</taxon>
        <taxon>Actinomycetes</taxon>
        <taxon>Micrococcales</taxon>
        <taxon>Microbacteriaceae</taxon>
        <taxon>Frigoribacterium</taxon>
    </lineage>
</organism>
<comment type="caution">
    <text evidence="2">The sequence shown here is derived from an EMBL/GenBank/DDBJ whole genome shotgun (WGS) entry which is preliminary data.</text>
</comment>
<evidence type="ECO:0000256" key="1">
    <source>
        <dbReference type="SAM" id="MobiDB-lite"/>
    </source>
</evidence>